<feature type="domain" description="AIR9-like A9" evidence="1">
    <location>
        <begin position="107"/>
        <end position="192"/>
    </location>
</feature>
<evidence type="ECO:0000313" key="3">
    <source>
        <dbReference type="Proteomes" id="UP000053144"/>
    </source>
</evidence>
<dbReference type="STRING" id="3914.A0A0L9USS6"/>
<dbReference type="EMBL" id="CM003376">
    <property type="protein sequence ID" value="KOM45594.1"/>
    <property type="molecule type" value="Genomic_DNA"/>
</dbReference>
<dbReference type="FunFam" id="2.60.40.2700:FF:000002">
    <property type="entry name" value="187-kDa microtubule-associated protein AIR9"/>
    <property type="match status" value="1"/>
</dbReference>
<protein>
    <recommendedName>
        <fullName evidence="1">AIR9-like A9 domain-containing protein</fullName>
    </recommendedName>
</protein>
<dbReference type="Gramene" id="KOM45594">
    <property type="protein sequence ID" value="KOM45594"/>
    <property type="gene ID" value="LR48_Vigan06g090000"/>
</dbReference>
<dbReference type="Gene3D" id="2.60.40.2700">
    <property type="match status" value="1"/>
</dbReference>
<gene>
    <name evidence="2" type="ORF">LR48_Vigan06g090000</name>
</gene>
<dbReference type="PANTHER" id="PTHR31149:SF11">
    <property type="entry name" value="187-KDA MICROTUBULE-ASSOCIATED PROTEIN AIR9"/>
    <property type="match status" value="1"/>
</dbReference>
<evidence type="ECO:0000313" key="2">
    <source>
        <dbReference type="EMBL" id="KOM45594.1"/>
    </source>
</evidence>
<organism evidence="2 3">
    <name type="scientific">Phaseolus angularis</name>
    <name type="common">Azuki bean</name>
    <name type="synonym">Vigna angularis</name>
    <dbReference type="NCBI Taxonomy" id="3914"/>
    <lineage>
        <taxon>Eukaryota</taxon>
        <taxon>Viridiplantae</taxon>
        <taxon>Streptophyta</taxon>
        <taxon>Embryophyta</taxon>
        <taxon>Tracheophyta</taxon>
        <taxon>Spermatophyta</taxon>
        <taxon>Magnoliopsida</taxon>
        <taxon>eudicotyledons</taxon>
        <taxon>Gunneridae</taxon>
        <taxon>Pentapetalae</taxon>
        <taxon>rosids</taxon>
        <taxon>fabids</taxon>
        <taxon>Fabales</taxon>
        <taxon>Fabaceae</taxon>
        <taxon>Papilionoideae</taxon>
        <taxon>50 kb inversion clade</taxon>
        <taxon>NPAAA clade</taxon>
        <taxon>indigoferoid/millettioid clade</taxon>
        <taxon>Phaseoleae</taxon>
        <taxon>Vigna</taxon>
    </lineage>
</organism>
<dbReference type="InterPro" id="IPR056284">
    <property type="entry name" value="AIR9-like_A9"/>
</dbReference>
<proteinExistence type="predicted"/>
<dbReference type="Pfam" id="PF23197">
    <property type="entry name" value="IG_AIR9"/>
    <property type="match status" value="1"/>
</dbReference>
<name>A0A0L9USS6_PHAAN</name>
<dbReference type="PANTHER" id="PTHR31149">
    <property type="entry name" value="EXPRESSED PROTEIN"/>
    <property type="match status" value="1"/>
</dbReference>
<dbReference type="GO" id="GO:0005886">
    <property type="term" value="C:plasma membrane"/>
    <property type="evidence" value="ECO:0007669"/>
    <property type="project" value="TreeGrafter"/>
</dbReference>
<dbReference type="Proteomes" id="UP000053144">
    <property type="component" value="Chromosome 6"/>
</dbReference>
<dbReference type="GO" id="GO:0009506">
    <property type="term" value="C:plasmodesma"/>
    <property type="evidence" value="ECO:0007669"/>
    <property type="project" value="TreeGrafter"/>
</dbReference>
<sequence>MVAREHVLWRLVVSAAGTPEYTLTKEDVGGPEGSSRVQWYKTHSSTLDENTLEALSTSKIAKAFCIPLGAVGYYIVAKFITMTLDGDSEEPVLVISDKAVETLPLRLNFLSIIGDYSEDGILTTSYGYIGGHEGKSIYSWYIHEVEGHSSSWIPGVSGLQYRITKEGVGKFISFQCTPVRDDGVVGDTRICMGQERICPRSPRLLSLHIIGNDVEGTILRVENEYWGGEEGDSVYPL</sequence>
<dbReference type="AlphaFoldDB" id="A0A0L9USS6"/>
<accession>A0A0L9USS6</accession>
<reference evidence="3" key="1">
    <citation type="journal article" date="2015" name="Proc. Natl. Acad. Sci. U.S.A.">
        <title>Genome sequencing of adzuki bean (Vigna angularis) provides insight into high starch and low fat accumulation and domestication.</title>
        <authorList>
            <person name="Yang K."/>
            <person name="Tian Z."/>
            <person name="Chen C."/>
            <person name="Luo L."/>
            <person name="Zhao B."/>
            <person name="Wang Z."/>
            <person name="Yu L."/>
            <person name="Li Y."/>
            <person name="Sun Y."/>
            <person name="Li W."/>
            <person name="Chen Y."/>
            <person name="Li Y."/>
            <person name="Zhang Y."/>
            <person name="Ai D."/>
            <person name="Zhao J."/>
            <person name="Shang C."/>
            <person name="Ma Y."/>
            <person name="Wu B."/>
            <person name="Wang M."/>
            <person name="Gao L."/>
            <person name="Sun D."/>
            <person name="Zhang P."/>
            <person name="Guo F."/>
            <person name="Wang W."/>
            <person name="Li Y."/>
            <person name="Wang J."/>
            <person name="Varshney R.K."/>
            <person name="Wang J."/>
            <person name="Ling H.Q."/>
            <person name="Wan P."/>
        </authorList>
    </citation>
    <scope>NUCLEOTIDE SEQUENCE</scope>
    <source>
        <strain evidence="3">cv. Jingnong 6</strain>
    </source>
</reference>
<evidence type="ECO:0000259" key="1">
    <source>
        <dbReference type="Pfam" id="PF23197"/>
    </source>
</evidence>